<evidence type="ECO:0000313" key="1">
    <source>
        <dbReference type="EMBL" id="QJA95809.1"/>
    </source>
</evidence>
<protein>
    <submittedName>
        <fullName evidence="1">Uncharacterized protein</fullName>
    </submittedName>
</protein>
<gene>
    <name evidence="1" type="ORF">MM415B05155_0002</name>
</gene>
<accession>A0A6M3LNC1</accession>
<reference evidence="1" key="1">
    <citation type="submission" date="2020-03" db="EMBL/GenBank/DDBJ databases">
        <title>The deep terrestrial virosphere.</title>
        <authorList>
            <person name="Holmfeldt K."/>
            <person name="Nilsson E."/>
            <person name="Simone D."/>
            <person name="Lopez-Fernandez M."/>
            <person name="Wu X."/>
            <person name="de Brujin I."/>
            <person name="Lundin D."/>
            <person name="Andersson A."/>
            <person name="Bertilsson S."/>
            <person name="Dopson M."/>
        </authorList>
    </citation>
    <scope>NUCLEOTIDE SEQUENCE</scope>
    <source>
        <strain evidence="1">MM415B05155</strain>
    </source>
</reference>
<name>A0A6M3LNC1_9ZZZZ</name>
<sequence>MQYLLIENLKECPIEGFTILGLSTARDNEDAIGQFGSGNKHAALLCMRSGINPIIYSGKTRIRFYSEPAVMEGGKNYNKVFIQIDNAKAKEANFCLEFGELDWTSLDMGLREFVSNAIDNGGFNPFMLSIVDKPRAKAGTTRIYVPLTPEVQRFYSDISCRFLHYSGKEKERIIEKKVPGKTRIYRKGVFVREVREDGLFDYNFGDEVKIDECRNMNDYTARSKASQLLCKSQKAIEKVLRSFKDGKEYFEHTFSHYAMMYEKKEIWQNAWKNVFGDAVCCSDNLFIGILTRKGFTCQVIENTEWMETLKYYEVRTEKETLSVVEQKGQEILPASLNAVNTLHTVWEWLTDVNMTNKKERPEIACFSKLVDAESTLRGYYQDGTVYLNIEEDTNKQTMLEELAHYITGSTDMSRDFQEFAFLFGKRMAEIIYE</sequence>
<proteinExistence type="predicted"/>
<dbReference type="EMBL" id="MT143346">
    <property type="protein sequence ID" value="QJA95809.1"/>
    <property type="molecule type" value="Genomic_DNA"/>
</dbReference>
<dbReference type="AlphaFoldDB" id="A0A6M3LNC1"/>
<organism evidence="1">
    <name type="scientific">viral metagenome</name>
    <dbReference type="NCBI Taxonomy" id="1070528"/>
    <lineage>
        <taxon>unclassified sequences</taxon>
        <taxon>metagenomes</taxon>
        <taxon>organismal metagenomes</taxon>
    </lineage>
</organism>